<dbReference type="GO" id="GO:0045273">
    <property type="term" value="C:respiratory chain complex II (succinate dehydrogenase)"/>
    <property type="evidence" value="ECO:0007669"/>
    <property type="project" value="InterPro"/>
</dbReference>
<organism evidence="1 2">
    <name type="scientific">Phaseolus vulgaris</name>
    <name type="common">Kidney bean</name>
    <name type="synonym">French bean</name>
    <dbReference type="NCBI Taxonomy" id="3885"/>
    <lineage>
        <taxon>Eukaryota</taxon>
        <taxon>Viridiplantae</taxon>
        <taxon>Streptophyta</taxon>
        <taxon>Embryophyta</taxon>
        <taxon>Tracheophyta</taxon>
        <taxon>Spermatophyta</taxon>
        <taxon>Magnoliopsida</taxon>
        <taxon>eudicotyledons</taxon>
        <taxon>Gunneridae</taxon>
        <taxon>Pentapetalae</taxon>
        <taxon>rosids</taxon>
        <taxon>fabids</taxon>
        <taxon>Fabales</taxon>
        <taxon>Fabaceae</taxon>
        <taxon>Papilionoideae</taxon>
        <taxon>50 kb inversion clade</taxon>
        <taxon>NPAAA clade</taxon>
        <taxon>indigoferoid/millettioid clade</taxon>
        <taxon>Phaseoleae</taxon>
        <taxon>Phaseolus</taxon>
    </lineage>
</organism>
<dbReference type="Gramene" id="ESW09711">
    <property type="protein sequence ID" value="ESW09711"/>
    <property type="gene ID" value="PHAVU_009G150000g"/>
</dbReference>
<name>V7AZR8_PHAVU</name>
<evidence type="ECO:0000313" key="2">
    <source>
        <dbReference type="Proteomes" id="UP000000226"/>
    </source>
</evidence>
<evidence type="ECO:0000313" key="1">
    <source>
        <dbReference type="EMBL" id="ESW09711.1"/>
    </source>
</evidence>
<accession>V7AZR8</accession>
<reference evidence="2" key="1">
    <citation type="journal article" date="2014" name="Nat. Genet.">
        <title>A reference genome for common bean and genome-wide analysis of dual domestications.</title>
        <authorList>
            <person name="Schmutz J."/>
            <person name="McClean P.E."/>
            <person name="Mamidi S."/>
            <person name="Wu G.A."/>
            <person name="Cannon S.B."/>
            <person name="Grimwood J."/>
            <person name="Jenkins J."/>
            <person name="Shu S."/>
            <person name="Song Q."/>
            <person name="Chavarro C."/>
            <person name="Torres-Torres M."/>
            <person name="Geffroy V."/>
            <person name="Moghaddam S.M."/>
            <person name="Gao D."/>
            <person name="Abernathy B."/>
            <person name="Barry K."/>
            <person name="Blair M."/>
            <person name="Brick M.A."/>
            <person name="Chovatia M."/>
            <person name="Gepts P."/>
            <person name="Goodstein D.M."/>
            <person name="Gonzales M."/>
            <person name="Hellsten U."/>
            <person name="Hyten D.L."/>
            <person name="Jia G."/>
            <person name="Kelly J.D."/>
            <person name="Kudrna D."/>
            <person name="Lee R."/>
            <person name="Richard M.M."/>
            <person name="Miklas P.N."/>
            <person name="Osorno J.M."/>
            <person name="Rodrigues J."/>
            <person name="Thareau V."/>
            <person name="Urrea C.A."/>
            <person name="Wang M."/>
            <person name="Yu Y."/>
            <person name="Zhang M."/>
            <person name="Wing R.A."/>
            <person name="Cregan P.B."/>
            <person name="Rokhsar D.S."/>
            <person name="Jackson S.A."/>
        </authorList>
    </citation>
    <scope>NUCLEOTIDE SEQUENCE [LARGE SCALE GENOMIC DNA]</scope>
    <source>
        <strain evidence="2">cv. G19833</strain>
    </source>
</reference>
<proteinExistence type="predicted"/>
<keyword evidence="2" id="KW-1185">Reference proteome</keyword>
<dbReference type="AlphaFoldDB" id="V7AZR8"/>
<sequence length="159" mass="18020">MAFFLNKATIASRFVSHSQKTEDSASFPRRRFHVEPGHREKALLAKDSVLKPFKSYKKSVKQLKRIGDVLTVVVVAVMKGGITRAKEHLMAKKGNVVACTKIPKKCLSFNLVRLKSFQDMIDAIGAYGPNLPSPTYYEIIVPLFNKEVDYIEKLLRDHK</sequence>
<dbReference type="PANTHER" id="PTHR36041">
    <property type="entry name" value="SUCCINATE DEHYDROGENASE SUBUNIT 7A, MITOCHONDRIAL-RELATED"/>
    <property type="match status" value="1"/>
</dbReference>
<dbReference type="OrthoDB" id="684848at2759"/>
<protein>
    <submittedName>
        <fullName evidence="1">Uncharacterized protein</fullName>
    </submittedName>
</protein>
<dbReference type="STRING" id="3885.V7AZR8"/>
<gene>
    <name evidence="1" type="ORF">PHAVU_009G150000g</name>
</gene>
<dbReference type="PANTHER" id="PTHR36041:SF2">
    <property type="entry name" value="SUCCINATE DEHYDROGENASE SUBUNIT 7A, MITOCHONDRIAL-RELATED"/>
    <property type="match status" value="1"/>
</dbReference>
<dbReference type="Proteomes" id="UP000000226">
    <property type="component" value="Chromosome 9"/>
</dbReference>
<dbReference type="EMBL" id="CM002296">
    <property type="protein sequence ID" value="ESW09711.1"/>
    <property type="molecule type" value="Genomic_DNA"/>
</dbReference>
<dbReference type="InterPro" id="IPR034573">
    <property type="entry name" value="SDH7"/>
</dbReference>